<name>A0ABQ4NJ89_9RHOB</name>
<feature type="region of interest" description="Disordered" evidence="1">
    <location>
        <begin position="219"/>
        <end position="252"/>
    </location>
</feature>
<gene>
    <name evidence="2" type="ORF">JANAI62_11110</name>
</gene>
<dbReference type="Proteomes" id="UP000786693">
    <property type="component" value="Unassembled WGS sequence"/>
</dbReference>
<dbReference type="EMBL" id="BPFH01000002">
    <property type="protein sequence ID" value="GIT94488.1"/>
    <property type="molecule type" value="Genomic_DNA"/>
</dbReference>
<reference evidence="2 3" key="1">
    <citation type="submission" date="2021-05" db="EMBL/GenBank/DDBJ databases">
        <title>Bacteria Genome sequencing.</title>
        <authorList>
            <person name="Takabe Y."/>
            <person name="Nakajima Y."/>
            <person name="Suzuki S."/>
            <person name="Shiozaki T."/>
        </authorList>
    </citation>
    <scope>NUCLEOTIDE SEQUENCE [LARGE SCALE GENOMIC DNA]</scope>
    <source>
        <strain evidence="2 3">AI_62</strain>
    </source>
</reference>
<evidence type="ECO:0000313" key="3">
    <source>
        <dbReference type="Proteomes" id="UP000786693"/>
    </source>
</evidence>
<protein>
    <submittedName>
        <fullName evidence="2">Uncharacterized protein</fullName>
    </submittedName>
</protein>
<proteinExistence type="predicted"/>
<organism evidence="2 3">
    <name type="scientific">Jannaschia pagri</name>
    <dbReference type="NCBI Taxonomy" id="2829797"/>
    <lineage>
        <taxon>Bacteria</taxon>
        <taxon>Pseudomonadati</taxon>
        <taxon>Pseudomonadota</taxon>
        <taxon>Alphaproteobacteria</taxon>
        <taxon>Rhodobacterales</taxon>
        <taxon>Roseobacteraceae</taxon>
        <taxon>Jannaschia</taxon>
    </lineage>
</organism>
<evidence type="ECO:0000313" key="2">
    <source>
        <dbReference type="EMBL" id="GIT94488.1"/>
    </source>
</evidence>
<comment type="caution">
    <text evidence="2">The sequence shown here is derived from an EMBL/GenBank/DDBJ whole genome shotgun (WGS) entry which is preliminary data.</text>
</comment>
<feature type="region of interest" description="Disordered" evidence="1">
    <location>
        <begin position="56"/>
        <end position="75"/>
    </location>
</feature>
<keyword evidence="3" id="KW-1185">Reference proteome</keyword>
<evidence type="ECO:0000256" key="1">
    <source>
        <dbReference type="SAM" id="MobiDB-lite"/>
    </source>
</evidence>
<sequence length="252" mass="26674">MTLSVTVGAADDASVSRRPSRSIPSHGTAERHVADGSAPYNVTQAKVGLGAMGIAPKADIAPSPHDPDQSREGATRFEAPHTWAKDGFTEERQRIARVTGGGRAMVEGLAGEAPEQFDSRHRDARLNNGQDRASDLPCWLTPGSYVVSRTHVAARRCARVLPQEPDSVTADGDCKGITRQDGGVLPWDSAHPLKAGFGPAWRSPSPRPVSRVVVGAVTEPIRPTPKAPRSHYPLKARSTPTPNAAPLAGGIQ</sequence>
<feature type="compositionally biased region" description="Basic and acidic residues" evidence="1">
    <location>
        <begin position="65"/>
        <end position="75"/>
    </location>
</feature>
<accession>A0ABQ4NJ89</accession>
<feature type="region of interest" description="Disordered" evidence="1">
    <location>
        <begin position="1"/>
        <end position="39"/>
    </location>
</feature>